<dbReference type="RefSeq" id="WP_171778186.1">
    <property type="nucleotide sequence ID" value="NZ_CP045273.1"/>
</dbReference>
<dbReference type="Proteomes" id="UP000501076">
    <property type="component" value="Plasmid pFDU301A"/>
</dbReference>
<evidence type="ECO:0000313" key="2">
    <source>
        <dbReference type="Proteomes" id="UP000501076"/>
    </source>
</evidence>
<evidence type="ECO:0000313" key="1">
    <source>
        <dbReference type="EMBL" id="QJX80203.1"/>
    </source>
</evidence>
<dbReference type="AlphaFoldDB" id="A0A6M6DZ76"/>
<dbReference type="EMBL" id="CP045273">
    <property type="protein sequence ID" value="QJX80203.1"/>
    <property type="molecule type" value="Genomic_DNA"/>
</dbReference>
<organism evidence="1 2">
    <name type="scientific">Priestia megaterium</name>
    <name type="common">Bacillus megaterium</name>
    <dbReference type="NCBI Taxonomy" id="1404"/>
    <lineage>
        <taxon>Bacteria</taxon>
        <taxon>Bacillati</taxon>
        <taxon>Bacillota</taxon>
        <taxon>Bacilli</taxon>
        <taxon>Bacillales</taxon>
        <taxon>Bacillaceae</taxon>
        <taxon>Priestia</taxon>
    </lineage>
</organism>
<proteinExistence type="predicted"/>
<keyword evidence="1" id="KW-0614">Plasmid</keyword>
<geneLocation type="plasmid" evidence="2">
    <name>pfdu301a</name>
</geneLocation>
<reference evidence="1 2" key="1">
    <citation type="submission" date="2019-10" db="EMBL/GenBank/DDBJ databases">
        <title>Complete genome sequences for adaption low water activity.</title>
        <authorList>
            <person name="Zhao L."/>
            <person name="Zhong J."/>
        </authorList>
    </citation>
    <scope>NUCLEOTIDE SEQUENCE [LARGE SCALE GENOMIC DNA]</scope>
    <source>
        <strain evidence="1 2">FDU301</strain>
        <plasmid evidence="2">pfdu301a</plasmid>
    </source>
</reference>
<protein>
    <submittedName>
        <fullName evidence="1">Uncharacterized protein</fullName>
    </submittedName>
</protein>
<name>A0A6M6DZ76_PRIMG</name>
<sequence>MALSISISFALTNEIVYAATKQINISFPESTSQKQTKTITLPSDFDSVSSATVNTGDISYEVDGSQMTVTVDNGIYTSRDSYTNPQAEQKHVDTMQYNSTNSFPSTYSFTDYDGFSGTLNASGAPYVTSGSYSAGASKTVTETQTSTSTSNFPSTMTYDKDGYTGTLSKSGIPTKSITNGESFPAEDKSVTESLTSNTNSFPSTISYNKDGFSGTLTGGTPYVKSGSYTPKQTKVVNDTKTGTDLSAIPDSIDYSDASGYVGTLTKNADLVIKDVETPNYKTDKTIGISKNEVPNYQPTPLGYWTNTAVTSGVDYINVWSIDKNDWSIGWYVKDSNDSTACNEWTAISGKAPNWNCLYTWWDYYDNHGGNVTFDINRHTFYKTTAYAKTWVWTKIDRTYTQTYSGTVTKAASKKSVSVTNKSYSDTADIPDTIPYSDSSGYTATLGKNGSYRVVDVETPNYTSEIVTDRDQAQPRTKPTQYGYWVKGTSVGGFDRVYPYDSVAQRVSSGWYITKTGDPCPTSLSNLWIRSGVKLECQYDWWDYYNNKGGSSAFDIRYGDFSIMPGYATEWFWTKIDRTYVQDYAGTAITPEPLDTRVWQNDYTGAVNKPASDTREYIYTQYYTGTVSGENVDTRIWRQDYSGTAYKSATDYTNYKYAYNAAITYNVTNTSGGTTIGPCSYKGMSPASTTLSNYLPKCVTLDSGSNNLYLFKYDFIVTGISNSSSAN</sequence>
<gene>
    <name evidence="1" type="ORF">FDZ14_29340</name>
</gene>
<accession>A0A6M6DZ76</accession>